<gene>
    <name evidence="7" type="ORF">AA994_02750</name>
    <name evidence="6" type="ORF">CVU5213_07510</name>
</gene>
<reference evidence="7" key="2">
    <citation type="submission" date="2015-06" db="EMBL/GenBank/DDBJ databases">
        <authorList>
            <person name="Hoefler B.C."/>
            <person name="Straight P.D."/>
        </authorList>
    </citation>
    <scope>NUCLEOTIDE SEQUENCE [LARGE SCALE GENOMIC DNA]</scope>
    <source>
        <strain evidence="7">73/13</strain>
    </source>
</reference>
<dbReference type="Proteomes" id="UP000811399">
    <property type="component" value="Unassembled WGS sequence"/>
</dbReference>
<evidence type="ECO:0000313" key="8">
    <source>
        <dbReference type="Proteomes" id="UP000237472"/>
    </source>
</evidence>
<dbReference type="InterPro" id="IPR018191">
    <property type="entry name" value="4-OT"/>
</dbReference>
<reference evidence="8" key="1">
    <citation type="submission" date="2015-06" db="EMBL/GenBank/DDBJ databases">
        <authorList>
            <person name="Parisi A."/>
            <person name="Chiara M."/>
            <person name="Florio D."/>
            <person name="Miccolupo A."/>
            <person name="Manzari C."/>
            <person name="Mion D."/>
            <person name="Caruso M."/>
            <person name="D'erchia A.M."/>
            <person name="Zanoni R."/>
        </authorList>
    </citation>
    <scope>NUCLEOTIDE SEQUENCE [LARGE SCALE GENOMIC DNA]</scope>
    <source>
        <strain evidence="8">73/13</strain>
    </source>
</reference>
<organism evidence="7 8">
    <name type="scientific">Campylobacter vulpis</name>
    <dbReference type="NCBI Taxonomy" id="1655500"/>
    <lineage>
        <taxon>Bacteria</taxon>
        <taxon>Pseudomonadati</taxon>
        <taxon>Campylobacterota</taxon>
        <taxon>Epsilonproteobacteria</taxon>
        <taxon>Campylobacterales</taxon>
        <taxon>Campylobacteraceae</taxon>
        <taxon>Campylobacter</taxon>
    </lineage>
</organism>
<evidence type="ECO:0000313" key="6">
    <source>
        <dbReference type="EMBL" id="MBS4241560.1"/>
    </source>
</evidence>
<evidence type="ECO:0000259" key="5">
    <source>
        <dbReference type="Pfam" id="PF01361"/>
    </source>
</evidence>
<dbReference type="Pfam" id="PF01361">
    <property type="entry name" value="Tautomerase"/>
    <property type="match status" value="1"/>
</dbReference>
<dbReference type="Proteomes" id="UP000237472">
    <property type="component" value="Unassembled WGS sequence"/>
</dbReference>
<feature type="active site" description="Proton acceptor; via imino nitrogen" evidence="3">
    <location>
        <position position="2"/>
    </location>
</feature>
<dbReference type="InterPro" id="IPR014347">
    <property type="entry name" value="Tautomerase/MIF_sf"/>
</dbReference>
<dbReference type="OrthoDB" id="9799841at2"/>
<evidence type="ECO:0000256" key="1">
    <source>
        <dbReference type="ARBA" id="ARBA00006723"/>
    </source>
</evidence>
<evidence type="ECO:0000256" key="3">
    <source>
        <dbReference type="PIRSR" id="PIRSR618191-1"/>
    </source>
</evidence>
<evidence type="ECO:0000313" key="9">
    <source>
        <dbReference type="Proteomes" id="UP000811399"/>
    </source>
</evidence>
<dbReference type="NCBIfam" id="TIGR00013">
    <property type="entry name" value="taut"/>
    <property type="match status" value="1"/>
</dbReference>
<dbReference type="Gene3D" id="3.30.429.10">
    <property type="entry name" value="Macrophage Migration Inhibitory Factor"/>
    <property type="match status" value="1"/>
</dbReference>
<reference evidence="6" key="3">
    <citation type="submission" date="2019-07" db="EMBL/GenBank/DDBJ databases">
        <authorList>
            <person name="Miller W.G."/>
        </authorList>
    </citation>
    <scope>NUCLEOTIDE SEQUENCE</scope>
    <source>
        <strain evidence="6">52/13</strain>
    </source>
</reference>
<dbReference type="EMBL" id="LDWY01000031">
    <property type="protein sequence ID" value="PHY91289.1"/>
    <property type="molecule type" value="Genomic_DNA"/>
</dbReference>
<feature type="domain" description="4-oxalocrotonate tautomerase-like" evidence="5">
    <location>
        <begin position="2"/>
        <end position="62"/>
    </location>
</feature>
<dbReference type="GO" id="GO:0016853">
    <property type="term" value="F:isomerase activity"/>
    <property type="evidence" value="ECO:0007669"/>
    <property type="project" value="UniProtKB-UniRule"/>
</dbReference>
<reference evidence="6 9" key="4">
    <citation type="journal article" date="2021" name="Syst. Appl. Microbiol.">
        <title>nCampylobacter vulpis sp. nov. isolated from wild red foxes.</title>
        <authorList>
            <person name="Parisi A."/>
            <person name="Chiara M."/>
            <person name="Caffara M."/>
            <person name="Mion D."/>
            <person name="Miller W.G."/>
            <person name="Caruso M."/>
            <person name="Manzari C."/>
            <person name="Florio D."/>
            <person name="Capozzi L."/>
            <person name="D'Erchia A.M."/>
            <person name="Manzulli V."/>
            <person name="Zanoni R.G."/>
        </authorList>
    </citation>
    <scope>NUCLEOTIDE SEQUENCE [LARGE SCALE GENOMIC DNA]</scope>
    <source>
        <strain evidence="6 9">52/13</strain>
    </source>
</reference>
<dbReference type="GeneID" id="77266005"/>
<evidence type="ECO:0000256" key="4">
    <source>
        <dbReference type="RuleBase" id="RU362032"/>
    </source>
</evidence>
<comment type="similarity">
    <text evidence="1 4">Belongs to the 4-oxalocrotonate tautomerase family.</text>
</comment>
<keyword evidence="2 4" id="KW-0413">Isomerase</keyword>
<dbReference type="InterPro" id="IPR004370">
    <property type="entry name" value="4-OT-like_dom"/>
</dbReference>
<name>A0A2G4R417_9BACT</name>
<keyword evidence="9" id="KW-1185">Reference proteome</keyword>
<dbReference type="RefSeq" id="WP_099461234.1">
    <property type="nucleotide sequence ID" value="NZ_CP041617.1"/>
</dbReference>
<proteinExistence type="inferred from homology"/>
<sequence length="69" mass="7712">MPFVNIKITKENEIPTKEQKEALIQGVTELIAKILNKNKASTVVIIDEINTDNYGLGGESITQVRKKRS</sequence>
<protein>
    <recommendedName>
        <fullName evidence="4">Tautomerase</fullName>
        <ecNumber evidence="4">5.3.2.-</ecNumber>
    </recommendedName>
</protein>
<evidence type="ECO:0000313" key="7">
    <source>
        <dbReference type="EMBL" id="PHY91289.1"/>
    </source>
</evidence>
<dbReference type="SUPFAM" id="SSF55331">
    <property type="entry name" value="Tautomerase/MIF"/>
    <property type="match status" value="1"/>
</dbReference>
<dbReference type="EC" id="5.3.2.-" evidence="4"/>
<dbReference type="PANTHER" id="PTHR35530:SF1">
    <property type="entry name" value="2-HYDROXYMUCONATE TAUTOMERASE"/>
    <property type="match status" value="1"/>
</dbReference>
<dbReference type="EMBL" id="VJYU01000029">
    <property type="protein sequence ID" value="MBS4241560.1"/>
    <property type="molecule type" value="Genomic_DNA"/>
</dbReference>
<comment type="caution">
    <text evidence="7">The sequence shown here is derived from an EMBL/GenBank/DDBJ whole genome shotgun (WGS) entry which is preliminary data.</text>
</comment>
<evidence type="ECO:0000256" key="2">
    <source>
        <dbReference type="ARBA" id="ARBA00023235"/>
    </source>
</evidence>
<dbReference type="AlphaFoldDB" id="A0A2G4R417"/>
<dbReference type="PANTHER" id="PTHR35530">
    <property type="entry name" value="TAUTOMERASE-RELATED"/>
    <property type="match status" value="1"/>
</dbReference>
<accession>A0A2G4R417</accession>